<organism evidence="1 2">
    <name type="scientific">Rhamnella rubrinervis</name>
    <dbReference type="NCBI Taxonomy" id="2594499"/>
    <lineage>
        <taxon>Eukaryota</taxon>
        <taxon>Viridiplantae</taxon>
        <taxon>Streptophyta</taxon>
        <taxon>Embryophyta</taxon>
        <taxon>Tracheophyta</taxon>
        <taxon>Spermatophyta</taxon>
        <taxon>Magnoliopsida</taxon>
        <taxon>eudicotyledons</taxon>
        <taxon>Gunneridae</taxon>
        <taxon>Pentapetalae</taxon>
        <taxon>rosids</taxon>
        <taxon>fabids</taxon>
        <taxon>Rosales</taxon>
        <taxon>Rhamnaceae</taxon>
        <taxon>rhamnoid group</taxon>
        <taxon>Rhamneae</taxon>
        <taxon>Rhamnella</taxon>
    </lineage>
</organism>
<evidence type="ECO:0000313" key="1">
    <source>
        <dbReference type="EMBL" id="KAF3440219.1"/>
    </source>
</evidence>
<dbReference type="AlphaFoldDB" id="A0A8K0E5Z6"/>
<proteinExistence type="predicted"/>
<name>A0A8K0E5Z6_9ROSA</name>
<keyword evidence="2" id="KW-1185">Reference proteome</keyword>
<dbReference type="OrthoDB" id="1901872at2759"/>
<sequence>MLGCKIAETPIEANLKLEPAKSEDVVDMERFQRLVEDLLRYCAFVGEASTRFENSLFSAYASLHDNKAAIAIAHNLAVIENISYTLIHGHADRLVDFLGYG</sequence>
<evidence type="ECO:0000313" key="2">
    <source>
        <dbReference type="Proteomes" id="UP000796880"/>
    </source>
</evidence>
<dbReference type="EMBL" id="VOIH02000008">
    <property type="protein sequence ID" value="KAF3440219.1"/>
    <property type="molecule type" value="Genomic_DNA"/>
</dbReference>
<comment type="caution">
    <text evidence="1">The sequence shown here is derived from an EMBL/GenBank/DDBJ whole genome shotgun (WGS) entry which is preliminary data.</text>
</comment>
<accession>A0A8K0E5Z6</accession>
<reference evidence="1" key="1">
    <citation type="submission" date="2020-03" db="EMBL/GenBank/DDBJ databases">
        <title>A high-quality chromosome-level genome assembly of a woody plant with both climbing and erect habits, Rhamnella rubrinervis.</title>
        <authorList>
            <person name="Lu Z."/>
            <person name="Yang Y."/>
            <person name="Zhu X."/>
            <person name="Sun Y."/>
        </authorList>
    </citation>
    <scope>NUCLEOTIDE SEQUENCE</scope>
    <source>
        <strain evidence="1">BYM</strain>
        <tissue evidence="1">Leaf</tissue>
    </source>
</reference>
<gene>
    <name evidence="1" type="ORF">FNV43_RR18502</name>
</gene>
<dbReference type="Proteomes" id="UP000796880">
    <property type="component" value="Unassembled WGS sequence"/>
</dbReference>
<protein>
    <submittedName>
        <fullName evidence="1">Uncharacterized protein</fullName>
    </submittedName>
</protein>